<evidence type="ECO:0000313" key="3">
    <source>
        <dbReference type="EMBL" id="TNV85251.1"/>
    </source>
</evidence>
<evidence type="ECO:0000259" key="2">
    <source>
        <dbReference type="Pfam" id="PF10551"/>
    </source>
</evidence>
<accession>A0A8J8T8E1</accession>
<dbReference type="InterPro" id="IPR018289">
    <property type="entry name" value="MULE_transposase_dom"/>
</dbReference>
<feature type="domain" description="MULE transposase" evidence="2">
    <location>
        <begin position="420"/>
        <end position="514"/>
    </location>
</feature>
<feature type="region of interest" description="Disordered" evidence="1">
    <location>
        <begin position="1"/>
        <end position="31"/>
    </location>
</feature>
<name>A0A8J8T8E1_HALGN</name>
<dbReference type="InterPro" id="IPR031052">
    <property type="entry name" value="FHY3/FAR1"/>
</dbReference>
<dbReference type="EMBL" id="RRYP01001991">
    <property type="protein sequence ID" value="TNV85251.1"/>
    <property type="molecule type" value="Genomic_DNA"/>
</dbReference>
<dbReference type="PANTHER" id="PTHR31669">
    <property type="entry name" value="PROTEIN FAR1-RELATED SEQUENCE 10-RELATED"/>
    <property type="match status" value="1"/>
</dbReference>
<evidence type="ECO:0000313" key="4">
    <source>
        <dbReference type="Proteomes" id="UP000785679"/>
    </source>
</evidence>
<dbReference type="Proteomes" id="UP000785679">
    <property type="component" value="Unassembled WGS sequence"/>
</dbReference>
<feature type="region of interest" description="Disordered" evidence="1">
    <location>
        <begin position="43"/>
        <end position="98"/>
    </location>
</feature>
<organism evidence="3 4">
    <name type="scientific">Halteria grandinella</name>
    <dbReference type="NCBI Taxonomy" id="5974"/>
    <lineage>
        <taxon>Eukaryota</taxon>
        <taxon>Sar</taxon>
        <taxon>Alveolata</taxon>
        <taxon>Ciliophora</taxon>
        <taxon>Intramacronucleata</taxon>
        <taxon>Spirotrichea</taxon>
        <taxon>Stichotrichia</taxon>
        <taxon>Sporadotrichida</taxon>
        <taxon>Halteriidae</taxon>
        <taxon>Halteria</taxon>
    </lineage>
</organism>
<dbReference type="GO" id="GO:0006355">
    <property type="term" value="P:regulation of DNA-templated transcription"/>
    <property type="evidence" value="ECO:0007669"/>
    <property type="project" value="InterPro"/>
</dbReference>
<evidence type="ECO:0000256" key="1">
    <source>
        <dbReference type="SAM" id="MobiDB-lite"/>
    </source>
</evidence>
<dbReference type="AlphaFoldDB" id="A0A8J8T8E1"/>
<feature type="compositionally biased region" description="Polar residues" evidence="1">
    <location>
        <begin position="148"/>
        <end position="158"/>
    </location>
</feature>
<comment type="caution">
    <text evidence="3">The sequence shown here is derived from an EMBL/GenBank/DDBJ whole genome shotgun (WGS) entry which is preliminary data.</text>
</comment>
<sequence length="729" mass="85759">MQQELAPCLKAQKTIETKSPQNKQSDSSSQGLQCTIIIQDECKNQSDQSTNSSSLDTIEQPKGNKEDASNEIFKSSEDQTYDAMMEQSQEKHKAQQNIMTQEHRVVKIQSQVEESKLLSQRFLQPQPIFRPVNSSHLNPIELDDTMSEKNNGNSQAQQEENKTFKSKVFLSQKSSEPKIDWQPQKGEMNSYLRKEHYVNLSPFPTEFRNEDDALLSYNDYGQWHKIQFKLSHRKRNDAGVVVGFTLCCTKRNTRSFQKIDQGLQLRDQGGLNCQVQVRFKWRHDRNLFVRSTRMIMHHTHELDIKERSNINNKNIQSEIQLYTECKIPVHQIHTLISEKYHTNVSFEQIFHMVLNIQSGKRKESQSDIQQFLTVLEEMKQKDPQLRFAFEFDEGEFKSDIYQMIVQTAEMRRNYRLYHDVVFMDATYKTNNQQMALSVISGINHEGKNIVLGFALVKRETMDTYKWILQNLQRFNEGLEPGVLLTDYDASMCGAIEGTLKNTTHLLCQWHMQQNLKKHFLFLKRMQQGHSKLLYKHIVYDLLYDENPKNFEAYINVIFQSQDLIGEAKLNYLRNLLQIKEKWSAAYSPVIFSSRTHTTSRIESMNSQIKSRVHSRSSLLEILQTFDEIEQRVAERSECEQRNDTKLVLNHPLLSELYQFYTKYAFELMLGEYMKSHSYHIKSLENEARNEIQLDIKAGQYVLKDVKDKSKFEVTIKCKRHLFIYIQYRT</sequence>
<feature type="compositionally biased region" description="Polar residues" evidence="1">
    <location>
        <begin position="45"/>
        <end position="57"/>
    </location>
</feature>
<dbReference type="Pfam" id="PF10551">
    <property type="entry name" value="MULE"/>
    <property type="match status" value="1"/>
</dbReference>
<proteinExistence type="predicted"/>
<dbReference type="OrthoDB" id="4327540at2759"/>
<feature type="compositionally biased region" description="Polar residues" evidence="1">
    <location>
        <begin position="17"/>
        <end position="31"/>
    </location>
</feature>
<gene>
    <name evidence="3" type="ORF">FGO68_gene5396</name>
</gene>
<feature type="region of interest" description="Disordered" evidence="1">
    <location>
        <begin position="143"/>
        <end position="164"/>
    </location>
</feature>
<reference evidence="3" key="1">
    <citation type="submission" date="2019-06" db="EMBL/GenBank/DDBJ databases">
        <authorList>
            <person name="Zheng W."/>
        </authorList>
    </citation>
    <scope>NUCLEOTIDE SEQUENCE</scope>
    <source>
        <strain evidence="3">QDHG01</strain>
    </source>
</reference>
<dbReference type="PANTHER" id="PTHR31669:SF251">
    <property type="entry name" value="PROTEIN FAR1-RELATED SEQUENCE"/>
    <property type="match status" value="1"/>
</dbReference>
<protein>
    <recommendedName>
        <fullName evidence="2">MULE transposase domain-containing protein</fullName>
    </recommendedName>
</protein>
<keyword evidence="4" id="KW-1185">Reference proteome</keyword>